<protein>
    <submittedName>
        <fullName evidence="2">Uncharacterized protein</fullName>
    </submittedName>
</protein>
<dbReference type="InterPro" id="IPR011990">
    <property type="entry name" value="TPR-like_helical_dom_sf"/>
</dbReference>
<dbReference type="AlphaFoldDB" id="A0A2A4X4E4"/>
<dbReference type="EMBL" id="NVUK01000016">
    <property type="protein sequence ID" value="PCI77508.1"/>
    <property type="molecule type" value="Genomic_DNA"/>
</dbReference>
<gene>
    <name evidence="2" type="ORF">COB21_03065</name>
</gene>
<evidence type="ECO:0000256" key="1">
    <source>
        <dbReference type="PROSITE-ProRule" id="PRU00339"/>
    </source>
</evidence>
<name>A0A2A4X4E4_UNCAE</name>
<evidence type="ECO:0000313" key="2">
    <source>
        <dbReference type="EMBL" id="PCI77508.1"/>
    </source>
</evidence>
<keyword evidence="1" id="KW-0802">TPR repeat</keyword>
<sequence length="143" mass="15896">MNDLSKYNEDFVLFLEAGFIAINQADEDSAVKLFKACEILDPNNALIHIGFGYLHFHKLELDAAMSCFKKALDMEPNNDMAKTMMGLSLSLTPNKVSEGEKMLMESATESKDSSIKKVANTSLDFVENFVKKNPGPAEIKKAR</sequence>
<accession>A0A2A4X4E4</accession>
<reference evidence="3" key="1">
    <citation type="submission" date="2017-08" db="EMBL/GenBank/DDBJ databases">
        <title>A dynamic microbial community with high functional redundancy inhabits the cold, oxic subseafloor aquifer.</title>
        <authorList>
            <person name="Tully B.J."/>
            <person name="Wheat C.G."/>
            <person name="Glazer B.T."/>
            <person name="Huber J.A."/>
        </authorList>
    </citation>
    <scope>NUCLEOTIDE SEQUENCE [LARGE SCALE GENOMIC DNA]</scope>
</reference>
<dbReference type="Gene3D" id="1.25.40.10">
    <property type="entry name" value="Tetratricopeptide repeat domain"/>
    <property type="match status" value="1"/>
</dbReference>
<dbReference type="PROSITE" id="PS50005">
    <property type="entry name" value="TPR"/>
    <property type="match status" value="1"/>
</dbReference>
<dbReference type="SUPFAM" id="SSF48452">
    <property type="entry name" value="TPR-like"/>
    <property type="match status" value="1"/>
</dbReference>
<evidence type="ECO:0000313" key="3">
    <source>
        <dbReference type="Proteomes" id="UP000218775"/>
    </source>
</evidence>
<comment type="caution">
    <text evidence="2">The sequence shown here is derived from an EMBL/GenBank/DDBJ whole genome shotgun (WGS) entry which is preliminary data.</text>
</comment>
<dbReference type="SMART" id="SM00028">
    <property type="entry name" value="TPR"/>
    <property type="match status" value="2"/>
</dbReference>
<organism evidence="2 3">
    <name type="scientific">Aerophobetes bacterium</name>
    <dbReference type="NCBI Taxonomy" id="2030807"/>
    <lineage>
        <taxon>Bacteria</taxon>
        <taxon>Candidatus Aerophobota</taxon>
    </lineage>
</organism>
<dbReference type="Proteomes" id="UP000218775">
    <property type="component" value="Unassembled WGS sequence"/>
</dbReference>
<dbReference type="InterPro" id="IPR019734">
    <property type="entry name" value="TPR_rpt"/>
</dbReference>
<proteinExistence type="predicted"/>
<feature type="repeat" description="TPR" evidence="1">
    <location>
        <begin position="45"/>
        <end position="78"/>
    </location>
</feature>